<dbReference type="EMBL" id="JACIEU010000028">
    <property type="protein sequence ID" value="MBB4150970.1"/>
    <property type="molecule type" value="Genomic_DNA"/>
</dbReference>
<evidence type="ECO:0000313" key="4">
    <source>
        <dbReference type="Proteomes" id="UP000590524"/>
    </source>
</evidence>
<dbReference type="EMBL" id="JACIEU010000031">
    <property type="protein sequence ID" value="MBB4151196.1"/>
    <property type="molecule type" value="Genomic_DNA"/>
</dbReference>
<comment type="caution">
    <text evidence="3">The sequence shown here is derived from an EMBL/GenBank/DDBJ whole genome shotgun (WGS) entry which is preliminary data.</text>
</comment>
<gene>
    <name evidence="1" type="ORF">GGQ90_004781</name>
    <name evidence="2" type="ORF">GGQ90_005008</name>
    <name evidence="3" type="ORF">GGQ90_005532</name>
</gene>
<protein>
    <recommendedName>
        <fullName evidence="5">IS630 family transposase</fullName>
    </recommendedName>
</protein>
<proteinExistence type="predicted"/>
<evidence type="ECO:0000313" key="1">
    <source>
        <dbReference type="EMBL" id="MBB4150970.1"/>
    </source>
</evidence>
<dbReference type="Proteomes" id="UP000590524">
    <property type="component" value="Unassembled WGS sequence"/>
</dbReference>
<evidence type="ECO:0000313" key="3">
    <source>
        <dbReference type="EMBL" id="MBB4151718.1"/>
    </source>
</evidence>
<keyword evidence="4" id="KW-1185">Reference proteome</keyword>
<name>A0A7W6LXQ5_9SPHN</name>
<sequence>QQPKPFTWAADPDKIIAAVKRGHQALDSIH</sequence>
<organism evidence="3 4">
    <name type="scientific">Sphingobium scionense</name>
    <dbReference type="NCBI Taxonomy" id="1404341"/>
    <lineage>
        <taxon>Bacteria</taxon>
        <taxon>Pseudomonadati</taxon>
        <taxon>Pseudomonadota</taxon>
        <taxon>Alphaproteobacteria</taxon>
        <taxon>Sphingomonadales</taxon>
        <taxon>Sphingomonadaceae</taxon>
        <taxon>Sphingobium</taxon>
    </lineage>
</organism>
<accession>A0A7W6LXQ5</accession>
<evidence type="ECO:0000313" key="2">
    <source>
        <dbReference type="EMBL" id="MBB4151196.1"/>
    </source>
</evidence>
<reference evidence="3 4" key="1">
    <citation type="submission" date="2020-08" db="EMBL/GenBank/DDBJ databases">
        <title>Genomic Encyclopedia of Type Strains, Phase IV (KMG-IV): sequencing the most valuable type-strain genomes for metagenomic binning, comparative biology and taxonomic classification.</title>
        <authorList>
            <person name="Goeker M."/>
        </authorList>
    </citation>
    <scope>NUCLEOTIDE SEQUENCE [LARGE SCALE GENOMIC DNA]</scope>
    <source>
        <strain evidence="3 4">DSM 19371</strain>
    </source>
</reference>
<feature type="non-terminal residue" evidence="3">
    <location>
        <position position="1"/>
    </location>
</feature>
<evidence type="ECO:0008006" key="5">
    <source>
        <dbReference type="Google" id="ProtNLM"/>
    </source>
</evidence>
<dbReference type="EMBL" id="JACIEU010000045">
    <property type="protein sequence ID" value="MBB4151718.1"/>
    <property type="molecule type" value="Genomic_DNA"/>
</dbReference>
<dbReference type="AlphaFoldDB" id="A0A7W6LXQ5"/>